<evidence type="ECO:0000313" key="1">
    <source>
        <dbReference type="EMBL" id="SFG95652.1"/>
    </source>
</evidence>
<dbReference type="Proteomes" id="UP000198752">
    <property type="component" value="Unassembled WGS sequence"/>
</dbReference>
<keyword evidence="2" id="KW-1185">Reference proteome</keyword>
<protein>
    <submittedName>
        <fullName evidence="1">Uncharacterized protein</fullName>
    </submittedName>
</protein>
<dbReference type="AlphaFoldDB" id="A0A1I2W2X5"/>
<reference evidence="2" key="1">
    <citation type="submission" date="2016-10" db="EMBL/GenBank/DDBJ databases">
        <authorList>
            <person name="Varghese N."/>
            <person name="Submissions S."/>
        </authorList>
    </citation>
    <scope>NUCLEOTIDE SEQUENCE [LARGE SCALE GENOMIC DNA]</scope>
    <source>
        <strain evidence="2">ATCC 700379</strain>
    </source>
</reference>
<dbReference type="EMBL" id="FOOY01000034">
    <property type="protein sequence ID" value="SFG95652.1"/>
    <property type="molecule type" value="Genomic_DNA"/>
</dbReference>
<dbReference type="STRING" id="269670.SAMN02982927_03377"/>
<organism evidence="1 2">
    <name type="scientific">Sporolactobacillus nakayamae</name>
    <dbReference type="NCBI Taxonomy" id="269670"/>
    <lineage>
        <taxon>Bacteria</taxon>
        <taxon>Bacillati</taxon>
        <taxon>Bacillota</taxon>
        <taxon>Bacilli</taxon>
        <taxon>Bacillales</taxon>
        <taxon>Sporolactobacillaceae</taxon>
        <taxon>Sporolactobacillus</taxon>
    </lineage>
</organism>
<gene>
    <name evidence="1" type="ORF">SAMN02982927_03377</name>
</gene>
<evidence type="ECO:0000313" key="2">
    <source>
        <dbReference type="Proteomes" id="UP000198752"/>
    </source>
</evidence>
<sequence>MFSGLKELMFMIRITRVGLNFYRDHNFFRQKVQENNWGTRHEQPKGYGQISKNL</sequence>
<proteinExistence type="predicted"/>
<name>A0A1I2W2X5_9BACL</name>
<accession>A0A1I2W2X5</accession>